<dbReference type="GeneID" id="66855775"/>
<organism evidence="1 2">
    <name type="scientific">Streptomyces rimosus subsp. rimosus</name>
    <dbReference type="NCBI Taxonomy" id="132474"/>
    <lineage>
        <taxon>Bacteria</taxon>
        <taxon>Bacillati</taxon>
        <taxon>Actinomycetota</taxon>
        <taxon>Actinomycetes</taxon>
        <taxon>Kitasatosporales</taxon>
        <taxon>Streptomycetaceae</taxon>
        <taxon>Streptomyces</taxon>
    </lineage>
</organism>
<dbReference type="RefSeq" id="WP_003979846.1">
    <property type="nucleotide sequence ID" value="NZ_CP043497.1"/>
</dbReference>
<proteinExistence type="predicted"/>
<evidence type="ECO:0000313" key="1">
    <source>
        <dbReference type="EMBL" id="UNZ05114.1"/>
    </source>
</evidence>
<gene>
    <name evidence="1" type="ORF">SRIMR7_23440</name>
</gene>
<evidence type="ECO:0000313" key="2">
    <source>
        <dbReference type="Proteomes" id="UP000829494"/>
    </source>
</evidence>
<sequence>MTVAIEPTVPTAPVSLPRQLPAGNPRATLILDAAVEVLRAAGEDVHVVYSAHGDMFKIVARETS</sequence>
<name>A0ABY3Z4U3_STRRM</name>
<dbReference type="EMBL" id="CP094298">
    <property type="protein sequence ID" value="UNZ05114.1"/>
    <property type="molecule type" value="Genomic_DNA"/>
</dbReference>
<reference evidence="1 2" key="1">
    <citation type="submission" date="2022-03" db="EMBL/GenBank/DDBJ databases">
        <title>Complete genome of Streptomyces rimosus ssp. rimosus R7 (=ATCC 10970).</title>
        <authorList>
            <person name="Beganovic S."/>
            <person name="Ruckert C."/>
            <person name="Busche T."/>
            <person name="Kalinowski J."/>
            <person name="Wittmann C."/>
        </authorList>
    </citation>
    <scope>NUCLEOTIDE SEQUENCE [LARGE SCALE GENOMIC DNA]</scope>
    <source>
        <strain evidence="1 2">R7</strain>
    </source>
</reference>
<dbReference type="Proteomes" id="UP000829494">
    <property type="component" value="Chromosome"/>
</dbReference>
<keyword evidence="2" id="KW-1185">Reference proteome</keyword>
<accession>A0ABY3Z4U3</accession>
<protein>
    <submittedName>
        <fullName evidence="1">Uncharacterized protein</fullName>
    </submittedName>
</protein>